<sequence length="133" mass="14620">MKKFITSTVLSLSLAIGVGSTITLAAETENYVHKTPTVYRNVNISSISLKLPVDASFSSGKVIWQVQQPDGTWKNVVYPLSRNPQYFVGCSMSLGILKPSLSMPQNYRVKMINSKTGTVSISDPINITPYAKY</sequence>
<comment type="caution">
    <text evidence="1">The sequence shown here is derived from an EMBL/GenBank/DDBJ whole genome shotgun (WGS) entry which is preliminary data.</text>
</comment>
<proteinExistence type="predicted"/>
<dbReference type="EMBL" id="JAMBOP010000004">
    <property type="protein sequence ID" value="MCM3735168.1"/>
    <property type="molecule type" value="Genomic_DNA"/>
</dbReference>
<accession>A0ACC6A3E2</accession>
<evidence type="ECO:0000313" key="2">
    <source>
        <dbReference type="Proteomes" id="UP001202289"/>
    </source>
</evidence>
<name>A0ACC6A3E2_9BACI</name>
<reference evidence="1" key="1">
    <citation type="submission" date="2022-05" db="EMBL/GenBank/DDBJ databases">
        <title>Comparative Genomics of Spacecraft Associated Microbes.</title>
        <authorList>
            <person name="Tran M.T."/>
            <person name="Wright A."/>
            <person name="Seuylemezian A."/>
            <person name="Eisen J."/>
            <person name="Coil D."/>
        </authorList>
    </citation>
    <scope>NUCLEOTIDE SEQUENCE</scope>
    <source>
        <strain evidence="1">FAIRING 10M-2.2</strain>
    </source>
</reference>
<evidence type="ECO:0000313" key="1">
    <source>
        <dbReference type="EMBL" id="MCM3735168.1"/>
    </source>
</evidence>
<protein>
    <submittedName>
        <fullName evidence="1">Uncharacterized protein</fullName>
    </submittedName>
</protein>
<dbReference type="Proteomes" id="UP001202289">
    <property type="component" value="Unassembled WGS sequence"/>
</dbReference>
<organism evidence="1 2">
    <name type="scientific">Bacillus cytotoxicus</name>
    <dbReference type="NCBI Taxonomy" id="580165"/>
    <lineage>
        <taxon>Bacteria</taxon>
        <taxon>Bacillati</taxon>
        <taxon>Bacillota</taxon>
        <taxon>Bacilli</taxon>
        <taxon>Bacillales</taxon>
        <taxon>Bacillaceae</taxon>
        <taxon>Bacillus</taxon>
        <taxon>Bacillus cereus group</taxon>
    </lineage>
</organism>
<gene>
    <name evidence="1" type="ORF">M3215_04880</name>
</gene>
<keyword evidence="2" id="KW-1185">Reference proteome</keyword>